<dbReference type="SUPFAM" id="SSF53474">
    <property type="entry name" value="alpha/beta-Hydrolases"/>
    <property type="match status" value="1"/>
</dbReference>
<keyword evidence="1" id="KW-0378">Hydrolase</keyword>
<dbReference type="InterPro" id="IPR050300">
    <property type="entry name" value="GDXG_lipolytic_enzyme"/>
</dbReference>
<organism evidence="4 5">
    <name type="scientific">Actinacidiphila glaucinigra</name>
    <dbReference type="NCBI Taxonomy" id="235986"/>
    <lineage>
        <taxon>Bacteria</taxon>
        <taxon>Bacillati</taxon>
        <taxon>Actinomycetota</taxon>
        <taxon>Actinomycetes</taxon>
        <taxon>Kitasatosporales</taxon>
        <taxon>Streptomycetaceae</taxon>
        <taxon>Actinacidiphila</taxon>
    </lineage>
</organism>
<reference evidence="4 5" key="1">
    <citation type="submission" date="2017-06" db="EMBL/GenBank/DDBJ databases">
        <authorList>
            <person name="Kim H.J."/>
            <person name="Triplett B.A."/>
        </authorList>
    </citation>
    <scope>NUCLEOTIDE SEQUENCE [LARGE SCALE GENOMIC DNA]</scope>
    <source>
        <strain evidence="4 5">CGMCC 4.1858</strain>
    </source>
</reference>
<feature type="domain" description="Alpha/beta hydrolase fold-3" evidence="3">
    <location>
        <begin position="104"/>
        <end position="310"/>
    </location>
</feature>
<evidence type="ECO:0000256" key="1">
    <source>
        <dbReference type="ARBA" id="ARBA00022801"/>
    </source>
</evidence>
<sequence>MTTSDPSSLSAPLGPPPPFDPALAPALHEINKILPPDAFTDFAFVERTRRGAIGSSTPAPEEAFTKGGTYAVEERTVPGPQGAPDISLLICLPTAASAPTPVLYHIHGGGMMTGNMRDQVPEWLDLMQEFNAAVVSVEYRLAPETKHPGPVEDCYAGLLWTAEHAVELGIDPERIIVAGTSAGGGLAAALALMARDRGGPALSAQMLLCPMLDDRNNTPSARQLTGLGIWDQASNHSAWTALLGDAQGGDDVSPYAAPARATNLSALPPAFVDVGSAETFRDEVITYATRLWHAGGSAELHVWPGGFHGFDTVVPQAALSQDAVAARIRWLRRSLPAST</sequence>
<protein>
    <submittedName>
        <fullName evidence="4">Acetyl esterase/lipase</fullName>
    </submittedName>
</protein>
<dbReference type="InterPro" id="IPR013094">
    <property type="entry name" value="AB_hydrolase_3"/>
</dbReference>
<accession>A0A239NFI3</accession>
<dbReference type="PANTHER" id="PTHR48081:SF8">
    <property type="entry name" value="ALPHA_BETA HYDROLASE FOLD-3 DOMAIN-CONTAINING PROTEIN-RELATED"/>
    <property type="match status" value="1"/>
</dbReference>
<gene>
    <name evidence="4" type="ORF">SAMN05216252_13573</name>
</gene>
<dbReference type="AlphaFoldDB" id="A0A239NFI3"/>
<dbReference type="Pfam" id="PF07859">
    <property type="entry name" value="Abhydrolase_3"/>
    <property type="match status" value="1"/>
</dbReference>
<dbReference type="InterPro" id="IPR029058">
    <property type="entry name" value="AB_hydrolase_fold"/>
</dbReference>
<evidence type="ECO:0000313" key="5">
    <source>
        <dbReference type="Proteomes" id="UP000198280"/>
    </source>
</evidence>
<dbReference type="EMBL" id="FZOF01000035">
    <property type="protein sequence ID" value="SNT53727.1"/>
    <property type="molecule type" value="Genomic_DNA"/>
</dbReference>
<evidence type="ECO:0000259" key="3">
    <source>
        <dbReference type="Pfam" id="PF07859"/>
    </source>
</evidence>
<dbReference type="Proteomes" id="UP000198280">
    <property type="component" value="Unassembled WGS sequence"/>
</dbReference>
<name>A0A239NFI3_9ACTN</name>
<dbReference type="PANTHER" id="PTHR48081">
    <property type="entry name" value="AB HYDROLASE SUPERFAMILY PROTEIN C4A8.06C"/>
    <property type="match status" value="1"/>
</dbReference>
<keyword evidence="5" id="KW-1185">Reference proteome</keyword>
<proteinExistence type="predicted"/>
<feature type="compositionally biased region" description="Low complexity" evidence="2">
    <location>
        <begin position="1"/>
        <end position="12"/>
    </location>
</feature>
<feature type="region of interest" description="Disordered" evidence="2">
    <location>
        <begin position="1"/>
        <end position="22"/>
    </location>
</feature>
<evidence type="ECO:0000256" key="2">
    <source>
        <dbReference type="SAM" id="MobiDB-lite"/>
    </source>
</evidence>
<dbReference type="GO" id="GO:0016787">
    <property type="term" value="F:hydrolase activity"/>
    <property type="evidence" value="ECO:0007669"/>
    <property type="project" value="UniProtKB-KW"/>
</dbReference>
<dbReference type="Gene3D" id="3.40.50.1820">
    <property type="entry name" value="alpha/beta hydrolase"/>
    <property type="match status" value="1"/>
</dbReference>
<evidence type="ECO:0000313" key="4">
    <source>
        <dbReference type="EMBL" id="SNT53727.1"/>
    </source>
</evidence>